<organism evidence="2">
    <name type="scientific">marine sediment metagenome</name>
    <dbReference type="NCBI Taxonomy" id="412755"/>
    <lineage>
        <taxon>unclassified sequences</taxon>
        <taxon>metagenomes</taxon>
        <taxon>ecological metagenomes</taxon>
    </lineage>
</organism>
<dbReference type="EMBL" id="LAZR01000116">
    <property type="protein sequence ID" value="KKN89678.1"/>
    <property type="molecule type" value="Genomic_DNA"/>
</dbReference>
<keyword evidence="1" id="KW-0472">Membrane</keyword>
<evidence type="ECO:0000256" key="1">
    <source>
        <dbReference type="SAM" id="Phobius"/>
    </source>
</evidence>
<protein>
    <submittedName>
        <fullName evidence="2">Uncharacterized protein</fullName>
    </submittedName>
</protein>
<feature type="transmembrane region" description="Helical" evidence="1">
    <location>
        <begin position="39"/>
        <end position="61"/>
    </location>
</feature>
<evidence type="ECO:0000313" key="2">
    <source>
        <dbReference type="EMBL" id="KKN89678.1"/>
    </source>
</evidence>
<gene>
    <name evidence="2" type="ORF">LCGC14_0235240</name>
</gene>
<dbReference type="AlphaFoldDB" id="A0A0F9XD34"/>
<reference evidence="2" key="1">
    <citation type="journal article" date="2015" name="Nature">
        <title>Complex archaea that bridge the gap between prokaryotes and eukaryotes.</title>
        <authorList>
            <person name="Spang A."/>
            <person name="Saw J.H."/>
            <person name="Jorgensen S.L."/>
            <person name="Zaremba-Niedzwiedzka K."/>
            <person name="Martijn J."/>
            <person name="Lind A.E."/>
            <person name="van Eijk R."/>
            <person name="Schleper C."/>
            <person name="Guy L."/>
            <person name="Ettema T.J."/>
        </authorList>
    </citation>
    <scope>NUCLEOTIDE SEQUENCE</scope>
</reference>
<comment type="caution">
    <text evidence="2">The sequence shown here is derived from an EMBL/GenBank/DDBJ whole genome shotgun (WGS) entry which is preliminary data.</text>
</comment>
<keyword evidence="1" id="KW-1133">Transmembrane helix</keyword>
<sequence length="135" mass="14583">MDANQVNDVIDKLADKMGMAADKVQPLAERVVSEFQSQATVTAICCGILVVIGIVLLPFLLRMGIRATKEERIIKNPGGYYEGRGYPGRASARMAVGFASSIITTILTFVCAVETIIHVRHAVAPTYYLLQGLLG</sequence>
<accession>A0A0F9XD34</accession>
<proteinExistence type="predicted"/>
<name>A0A0F9XD34_9ZZZZ</name>
<keyword evidence="1" id="KW-0812">Transmembrane</keyword>
<feature type="transmembrane region" description="Helical" evidence="1">
    <location>
        <begin position="94"/>
        <end position="117"/>
    </location>
</feature>